<dbReference type="PIRSF" id="PIRSF017385">
    <property type="entry name" value="CtaF"/>
    <property type="match status" value="1"/>
</dbReference>
<dbReference type="Proteomes" id="UP000237983">
    <property type="component" value="Unassembled WGS sequence"/>
</dbReference>
<evidence type="ECO:0000256" key="3">
    <source>
        <dbReference type="ARBA" id="ARBA00006870"/>
    </source>
</evidence>
<sequence length="150" mass="16461">MGASTKLFWVLSGFFLLAALVYLVWNTVFFAGNAQVAFPAPASPVEWVGTIGLLLTSLLAALIAFYLGRSHRAQHGELPEDRVNATVDDGDAEQGFFSPWSWWPIVLAACAALLFLGLAIGMWLMVIGATLGVIALVGWTYEYYRRYFGH</sequence>
<dbReference type="GO" id="GO:0022900">
    <property type="term" value="P:electron transport chain"/>
    <property type="evidence" value="ECO:0007669"/>
    <property type="project" value="InterPro"/>
</dbReference>
<comment type="function">
    <text evidence="1">Part of cytochrome c oxidase, its function is unknown.</text>
</comment>
<evidence type="ECO:0000256" key="11">
    <source>
        <dbReference type="ARBA" id="ARBA00031401"/>
    </source>
</evidence>
<dbReference type="EC" id="7.1.1.9" evidence="4"/>
<evidence type="ECO:0000313" key="15">
    <source>
        <dbReference type="Proteomes" id="UP000237983"/>
    </source>
</evidence>
<evidence type="ECO:0000256" key="1">
    <source>
        <dbReference type="ARBA" id="ARBA00002536"/>
    </source>
</evidence>
<dbReference type="AlphaFoldDB" id="A0A2T0VK50"/>
<feature type="transmembrane region" description="Helical" evidence="13">
    <location>
        <begin position="126"/>
        <end position="144"/>
    </location>
</feature>
<dbReference type="InterPro" id="IPR021050">
    <property type="entry name" value="Cyt_c_oxidase_su4_actinobac"/>
</dbReference>
<feature type="transmembrane region" description="Helical" evidence="13">
    <location>
        <begin position="7"/>
        <end position="25"/>
    </location>
</feature>
<evidence type="ECO:0000256" key="5">
    <source>
        <dbReference type="ARBA" id="ARBA00022475"/>
    </source>
</evidence>
<dbReference type="EMBL" id="PVTL01000001">
    <property type="protein sequence ID" value="PRY70601.1"/>
    <property type="molecule type" value="Genomic_DNA"/>
</dbReference>
<comment type="subcellular location">
    <subcellularLocation>
        <location evidence="2">Cell membrane</location>
        <topology evidence="2">Multi-pass membrane protein</topology>
    </subcellularLocation>
</comment>
<evidence type="ECO:0000256" key="2">
    <source>
        <dbReference type="ARBA" id="ARBA00004651"/>
    </source>
</evidence>
<keyword evidence="15" id="KW-1185">Reference proteome</keyword>
<comment type="similarity">
    <text evidence="3">Belongs to the cytochrome c oxidase bacterial subunit CtaF family.</text>
</comment>
<evidence type="ECO:0000256" key="9">
    <source>
        <dbReference type="ARBA" id="ARBA00023136"/>
    </source>
</evidence>
<evidence type="ECO:0000256" key="12">
    <source>
        <dbReference type="ARBA" id="ARBA00047816"/>
    </source>
</evidence>
<dbReference type="OrthoDB" id="5244617at2"/>
<gene>
    <name evidence="14" type="ORF">B0I08_101738</name>
</gene>
<keyword evidence="7" id="KW-1278">Translocase</keyword>
<evidence type="ECO:0000256" key="13">
    <source>
        <dbReference type="SAM" id="Phobius"/>
    </source>
</evidence>
<dbReference type="Pfam" id="PF12270">
    <property type="entry name" value="Cyt_c_ox_IV"/>
    <property type="match status" value="1"/>
</dbReference>
<reference evidence="14 15" key="1">
    <citation type="submission" date="2018-03" db="EMBL/GenBank/DDBJ databases">
        <title>Genomic Encyclopedia of Type Strains, Phase III (KMG-III): the genomes of soil and plant-associated and newly described type strains.</title>
        <authorList>
            <person name="Whitman W."/>
        </authorList>
    </citation>
    <scope>NUCLEOTIDE SEQUENCE [LARGE SCALE GENOMIC DNA]</scope>
    <source>
        <strain evidence="14 15">CGMCC 1.12484</strain>
    </source>
</reference>
<evidence type="ECO:0000313" key="14">
    <source>
        <dbReference type="EMBL" id="PRY70601.1"/>
    </source>
</evidence>
<evidence type="ECO:0000256" key="6">
    <source>
        <dbReference type="ARBA" id="ARBA00022692"/>
    </source>
</evidence>
<feature type="transmembrane region" description="Helical" evidence="13">
    <location>
        <begin position="45"/>
        <end position="67"/>
    </location>
</feature>
<evidence type="ECO:0000256" key="4">
    <source>
        <dbReference type="ARBA" id="ARBA00012949"/>
    </source>
</evidence>
<evidence type="ECO:0000256" key="8">
    <source>
        <dbReference type="ARBA" id="ARBA00022989"/>
    </source>
</evidence>
<keyword evidence="9 13" id="KW-0472">Membrane</keyword>
<dbReference type="GO" id="GO:0005886">
    <property type="term" value="C:plasma membrane"/>
    <property type="evidence" value="ECO:0007669"/>
    <property type="project" value="UniProtKB-SubCell"/>
</dbReference>
<evidence type="ECO:0000256" key="10">
    <source>
        <dbReference type="ARBA" id="ARBA00031366"/>
    </source>
</evidence>
<comment type="caution">
    <text evidence="14">The sequence shown here is derived from an EMBL/GenBank/DDBJ whole genome shotgun (WGS) entry which is preliminary data.</text>
</comment>
<proteinExistence type="inferred from homology"/>
<protein>
    <recommendedName>
        <fullName evidence="4">cytochrome-c oxidase</fullName>
        <ecNumber evidence="4">7.1.1.9</ecNumber>
    </recommendedName>
    <alternativeName>
        <fullName evidence="11">Cytochrome aa3 subunit 4</fullName>
    </alternativeName>
    <alternativeName>
        <fullName evidence="10">Cytochrome c oxidase polypeptide IV</fullName>
    </alternativeName>
</protein>
<keyword evidence="6 13" id="KW-0812">Transmembrane</keyword>
<accession>A0A2T0VK50</accession>
<keyword evidence="8 13" id="KW-1133">Transmembrane helix</keyword>
<organism evidence="14 15">
    <name type="scientific">Glaciihabitans tibetensis</name>
    <dbReference type="NCBI Taxonomy" id="1266600"/>
    <lineage>
        <taxon>Bacteria</taxon>
        <taxon>Bacillati</taxon>
        <taxon>Actinomycetota</taxon>
        <taxon>Actinomycetes</taxon>
        <taxon>Micrococcales</taxon>
        <taxon>Microbacteriaceae</taxon>
        <taxon>Glaciihabitans</taxon>
    </lineage>
</organism>
<comment type="catalytic activity">
    <reaction evidence="12">
        <text>4 Fe(II)-[cytochrome c] + O2 + 8 H(+)(in) = 4 Fe(III)-[cytochrome c] + 2 H2O + 4 H(+)(out)</text>
        <dbReference type="Rhea" id="RHEA:11436"/>
        <dbReference type="Rhea" id="RHEA-COMP:10350"/>
        <dbReference type="Rhea" id="RHEA-COMP:14399"/>
        <dbReference type="ChEBI" id="CHEBI:15377"/>
        <dbReference type="ChEBI" id="CHEBI:15378"/>
        <dbReference type="ChEBI" id="CHEBI:15379"/>
        <dbReference type="ChEBI" id="CHEBI:29033"/>
        <dbReference type="ChEBI" id="CHEBI:29034"/>
        <dbReference type="EC" id="7.1.1.9"/>
    </reaction>
</comment>
<dbReference type="RefSeq" id="WP_106209831.1">
    <property type="nucleotide sequence ID" value="NZ_PVTL01000001.1"/>
</dbReference>
<keyword evidence="5" id="KW-1003">Cell membrane</keyword>
<evidence type="ECO:0000256" key="7">
    <source>
        <dbReference type="ARBA" id="ARBA00022967"/>
    </source>
</evidence>
<dbReference type="GO" id="GO:0004129">
    <property type="term" value="F:cytochrome-c oxidase activity"/>
    <property type="evidence" value="ECO:0007669"/>
    <property type="project" value="UniProtKB-EC"/>
</dbReference>
<feature type="transmembrane region" description="Helical" evidence="13">
    <location>
        <begin position="102"/>
        <end position="120"/>
    </location>
</feature>
<name>A0A2T0VK50_9MICO</name>